<gene>
    <name evidence="2" type="primary">Ubn2</name>
    <name evidence="2" type="ORF">GTO95_0002941</name>
</gene>
<feature type="non-terminal residue" evidence="2">
    <location>
        <position position="1"/>
    </location>
</feature>
<evidence type="ECO:0000313" key="3">
    <source>
        <dbReference type="Proteomes" id="UP000736164"/>
    </source>
</evidence>
<evidence type="ECO:0000259" key="1">
    <source>
        <dbReference type="Pfam" id="PF14075"/>
    </source>
</evidence>
<feature type="non-terminal residue" evidence="2">
    <location>
        <position position="70"/>
    </location>
</feature>
<dbReference type="GO" id="GO:0006325">
    <property type="term" value="P:chromatin organization"/>
    <property type="evidence" value="ECO:0007669"/>
    <property type="project" value="TreeGrafter"/>
</dbReference>
<name>A0A8J7P2M3_ATRSP</name>
<dbReference type="PANTHER" id="PTHR21669:SF10">
    <property type="entry name" value="UBINUCLEIN-2"/>
    <property type="match status" value="1"/>
</dbReference>
<proteinExistence type="predicted"/>
<dbReference type="EMBL" id="JAAWVO010068881">
    <property type="protein sequence ID" value="MBN3324125.1"/>
    <property type="molecule type" value="Genomic_DNA"/>
</dbReference>
<reference evidence="2" key="1">
    <citation type="journal article" date="2021" name="Cell">
        <title>Tracing the genetic footprints of vertebrate landing in non-teleost ray-finned fishes.</title>
        <authorList>
            <person name="Bi X."/>
            <person name="Wang K."/>
            <person name="Yang L."/>
            <person name="Pan H."/>
            <person name="Jiang H."/>
            <person name="Wei Q."/>
            <person name="Fang M."/>
            <person name="Yu H."/>
            <person name="Zhu C."/>
            <person name="Cai Y."/>
            <person name="He Y."/>
            <person name="Gan X."/>
            <person name="Zeng H."/>
            <person name="Yu D."/>
            <person name="Zhu Y."/>
            <person name="Jiang H."/>
            <person name="Qiu Q."/>
            <person name="Yang H."/>
            <person name="Zhang Y.E."/>
            <person name="Wang W."/>
            <person name="Zhu M."/>
            <person name="He S."/>
            <person name="Zhang G."/>
        </authorList>
    </citation>
    <scope>NUCLEOTIDE SEQUENCE</scope>
    <source>
        <strain evidence="2">Allg_001</strain>
    </source>
</reference>
<accession>A0A8J7P2M3</accession>
<dbReference type="Proteomes" id="UP000736164">
    <property type="component" value="Unassembled WGS sequence"/>
</dbReference>
<organism evidence="2 3">
    <name type="scientific">Atractosteus spatula</name>
    <name type="common">Alligator gar</name>
    <name type="synonym">Lepisosteus spatula</name>
    <dbReference type="NCBI Taxonomy" id="7917"/>
    <lineage>
        <taxon>Eukaryota</taxon>
        <taxon>Metazoa</taxon>
        <taxon>Chordata</taxon>
        <taxon>Craniata</taxon>
        <taxon>Vertebrata</taxon>
        <taxon>Euteleostomi</taxon>
        <taxon>Actinopterygii</taxon>
        <taxon>Neopterygii</taxon>
        <taxon>Holostei</taxon>
        <taxon>Semionotiformes</taxon>
        <taxon>Lepisosteidae</taxon>
        <taxon>Atractosteus</taxon>
    </lineage>
</organism>
<protein>
    <submittedName>
        <fullName evidence="2">UBN2 protein</fullName>
    </submittedName>
</protein>
<feature type="domain" description="Ubinuclein middle" evidence="1">
    <location>
        <begin position="2"/>
        <end position="66"/>
    </location>
</feature>
<dbReference type="PANTHER" id="PTHR21669">
    <property type="entry name" value="CAPZ-INTERACTING PROTEIN AND RELATED PROTEINS"/>
    <property type="match status" value="1"/>
</dbReference>
<keyword evidence="3" id="KW-1185">Reference proteome</keyword>
<sequence length="70" mass="8234">MGPRKKFVWDERLRALLCNLVRVKLGCYELESQCALSVEDYLKAFMETEVKPLWPKGWMQARSVQRSTGR</sequence>
<dbReference type="GO" id="GO:0005634">
    <property type="term" value="C:nucleus"/>
    <property type="evidence" value="ECO:0007669"/>
    <property type="project" value="TreeGrafter"/>
</dbReference>
<dbReference type="AlphaFoldDB" id="A0A8J7P2M3"/>
<evidence type="ECO:0000313" key="2">
    <source>
        <dbReference type="EMBL" id="MBN3324125.1"/>
    </source>
</evidence>
<comment type="caution">
    <text evidence="2">The sequence shown here is derived from an EMBL/GenBank/DDBJ whole genome shotgun (WGS) entry which is preliminary data.</text>
</comment>
<dbReference type="InterPro" id="IPR026947">
    <property type="entry name" value="UBN_middle_dom"/>
</dbReference>
<dbReference type="Pfam" id="PF14075">
    <property type="entry name" value="UBN_AB"/>
    <property type="match status" value="1"/>
</dbReference>